<evidence type="ECO:0000313" key="2">
    <source>
        <dbReference type="EMBL" id="SEH16421.1"/>
    </source>
</evidence>
<sequence length="62" mass="6970">MHPLVVPIPGGPELLVLLGMALIYLAVPLLIVVAVYNFLDAKRGYERRISALERRVEELEDK</sequence>
<dbReference type="AlphaFoldDB" id="A0A1H6G008"/>
<keyword evidence="1" id="KW-0812">Transmembrane</keyword>
<dbReference type="RefSeq" id="WP_090507385.1">
    <property type="nucleotide sequence ID" value="NZ_FNWL01000002.1"/>
</dbReference>
<proteinExistence type="predicted"/>
<keyword evidence="1" id="KW-0472">Membrane</keyword>
<evidence type="ECO:0000313" key="3">
    <source>
        <dbReference type="Proteomes" id="UP000199112"/>
    </source>
</evidence>
<gene>
    <name evidence="2" type="ORF">SAMN04487967_2613</name>
</gene>
<keyword evidence="1" id="KW-1133">Transmembrane helix</keyword>
<dbReference type="EMBL" id="FNWL01000002">
    <property type="protein sequence ID" value="SEH16421.1"/>
    <property type="molecule type" value="Genomic_DNA"/>
</dbReference>
<keyword evidence="3" id="KW-1185">Reference proteome</keyword>
<accession>A0A1H6G008</accession>
<reference evidence="3" key="1">
    <citation type="submission" date="2016-10" db="EMBL/GenBank/DDBJ databases">
        <authorList>
            <person name="Varghese N."/>
            <person name="Submissions S."/>
        </authorList>
    </citation>
    <scope>NUCLEOTIDE SEQUENCE [LARGE SCALE GENOMIC DNA]</scope>
    <source>
        <strain evidence="3">CGMCC 1.8981</strain>
    </source>
</reference>
<feature type="transmembrane region" description="Helical" evidence="1">
    <location>
        <begin position="14"/>
        <end position="39"/>
    </location>
</feature>
<name>A0A1H6G008_9EURY</name>
<protein>
    <submittedName>
        <fullName evidence="2">Uncharacterized protein</fullName>
    </submittedName>
</protein>
<organism evidence="2 3">
    <name type="scientific">Natronorubrum sediminis</name>
    <dbReference type="NCBI Taxonomy" id="640943"/>
    <lineage>
        <taxon>Archaea</taxon>
        <taxon>Methanobacteriati</taxon>
        <taxon>Methanobacteriota</taxon>
        <taxon>Stenosarchaea group</taxon>
        <taxon>Halobacteria</taxon>
        <taxon>Halobacteriales</taxon>
        <taxon>Natrialbaceae</taxon>
        <taxon>Natronorubrum</taxon>
    </lineage>
</organism>
<evidence type="ECO:0000256" key="1">
    <source>
        <dbReference type="SAM" id="Phobius"/>
    </source>
</evidence>
<dbReference type="Proteomes" id="UP000199112">
    <property type="component" value="Unassembled WGS sequence"/>
</dbReference>